<dbReference type="Proteomes" id="UP000635606">
    <property type="component" value="Unassembled WGS sequence"/>
</dbReference>
<organism evidence="1 2">
    <name type="scientific">Virgisporangium ochraceum</name>
    <dbReference type="NCBI Taxonomy" id="65505"/>
    <lineage>
        <taxon>Bacteria</taxon>
        <taxon>Bacillati</taxon>
        <taxon>Actinomycetota</taxon>
        <taxon>Actinomycetes</taxon>
        <taxon>Micromonosporales</taxon>
        <taxon>Micromonosporaceae</taxon>
        <taxon>Virgisporangium</taxon>
    </lineage>
</organism>
<protein>
    <submittedName>
        <fullName evidence="1">Uncharacterized protein</fullName>
    </submittedName>
</protein>
<evidence type="ECO:0000313" key="2">
    <source>
        <dbReference type="Proteomes" id="UP000635606"/>
    </source>
</evidence>
<dbReference type="EMBL" id="BOPH01000082">
    <property type="protein sequence ID" value="GIJ70804.1"/>
    <property type="molecule type" value="Genomic_DNA"/>
</dbReference>
<dbReference type="AlphaFoldDB" id="A0A8J3ZUR2"/>
<sequence length="112" mass="11871">MPPLLAAAIHGPFAGGLAAIWIRERAAALDTQPVVFLGSEGEIAVLARNLADYLWLVGNGVGPLDAVDGLHRTPTPVPELNVPGEPRSTGAILAIAQLLRPELEEFVEQMCR</sequence>
<gene>
    <name evidence="1" type="ORF">Voc01_057210</name>
</gene>
<proteinExistence type="predicted"/>
<accession>A0A8J3ZUR2</accession>
<keyword evidence="2" id="KW-1185">Reference proteome</keyword>
<reference evidence="1" key="1">
    <citation type="submission" date="2021-01" db="EMBL/GenBank/DDBJ databases">
        <title>Whole genome shotgun sequence of Virgisporangium ochraceum NBRC 16418.</title>
        <authorList>
            <person name="Komaki H."/>
            <person name="Tamura T."/>
        </authorList>
    </citation>
    <scope>NUCLEOTIDE SEQUENCE</scope>
    <source>
        <strain evidence="1">NBRC 16418</strain>
    </source>
</reference>
<name>A0A8J3ZUR2_9ACTN</name>
<evidence type="ECO:0000313" key="1">
    <source>
        <dbReference type="EMBL" id="GIJ70804.1"/>
    </source>
</evidence>
<comment type="caution">
    <text evidence="1">The sequence shown here is derived from an EMBL/GenBank/DDBJ whole genome shotgun (WGS) entry which is preliminary data.</text>
</comment>